<reference evidence="1 2" key="1">
    <citation type="submission" date="2018-08" db="EMBL/GenBank/DDBJ databases">
        <title>Lysobacter weifangensis sp. nov., a new member of the family 'Xanthomonadaceae', isolated from soil in a farmland.</title>
        <authorList>
            <person name="Zhao H."/>
        </authorList>
    </citation>
    <scope>NUCLEOTIDE SEQUENCE [LARGE SCALE GENOMIC DNA]</scope>
    <source>
        <strain evidence="1 2">WF-2</strain>
    </source>
</reference>
<evidence type="ECO:0000313" key="2">
    <source>
        <dbReference type="Proteomes" id="UP000262917"/>
    </source>
</evidence>
<proteinExistence type="predicted"/>
<dbReference type="RefSeq" id="WP_117202915.1">
    <property type="nucleotide sequence ID" value="NZ_JBHTBK010000016.1"/>
</dbReference>
<dbReference type="OrthoDB" id="9799495at2"/>
<keyword evidence="2" id="KW-1185">Reference proteome</keyword>
<dbReference type="EMBL" id="QVPD01000009">
    <property type="protein sequence ID" value="RFP59905.1"/>
    <property type="molecule type" value="Genomic_DNA"/>
</dbReference>
<protein>
    <submittedName>
        <fullName evidence="1">DUF4177 domain-containing protein</fullName>
    </submittedName>
</protein>
<gene>
    <name evidence="1" type="ORF">D0Y53_09080</name>
</gene>
<dbReference type="InterPro" id="IPR025234">
    <property type="entry name" value="YjzH-like"/>
</dbReference>
<comment type="caution">
    <text evidence="1">The sequence shown here is derived from an EMBL/GenBank/DDBJ whole genome shotgun (WGS) entry which is preliminary data.</text>
</comment>
<name>A0A372DK06_9GAMM</name>
<organism evidence="1 2">
    <name type="scientific">Cognatiluteimonas weifangensis</name>
    <dbReference type="NCBI Taxonomy" id="2303539"/>
    <lineage>
        <taxon>Bacteria</taxon>
        <taxon>Pseudomonadati</taxon>
        <taxon>Pseudomonadota</taxon>
        <taxon>Gammaproteobacteria</taxon>
        <taxon>Lysobacterales</taxon>
        <taxon>Lysobacteraceae</taxon>
        <taxon>Cognatiluteimonas</taxon>
    </lineage>
</organism>
<accession>A0A372DK06</accession>
<dbReference type="Pfam" id="PF13783">
    <property type="entry name" value="DUF4177"/>
    <property type="match status" value="1"/>
</dbReference>
<sequence>MASERWSYQVVEVKASFLGATRQAAQERLTQLGLQGWELVSAVQPQRFAPVQLYLKKAMP</sequence>
<dbReference type="AlphaFoldDB" id="A0A372DK06"/>
<dbReference type="Proteomes" id="UP000262917">
    <property type="component" value="Unassembled WGS sequence"/>
</dbReference>
<evidence type="ECO:0000313" key="1">
    <source>
        <dbReference type="EMBL" id="RFP59905.1"/>
    </source>
</evidence>